<comment type="caution">
    <text evidence="1">The sequence shown here is derived from an EMBL/GenBank/DDBJ whole genome shotgun (WGS) entry which is preliminary data.</text>
</comment>
<name>A0A7J6EL16_CANSA</name>
<proteinExistence type="predicted"/>
<dbReference type="AlphaFoldDB" id="A0A7J6EL16"/>
<dbReference type="EMBL" id="JAATIP010000218">
    <property type="protein sequence ID" value="KAF4359148.1"/>
    <property type="molecule type" value="Genomic_DNA"/>
</dbReference>
<organism evidence="1 2">
    <name type="scientific">Cannabis sativa</name>
    <name type="common">Hemp</name>
    <name type="synonym">Marijuana</name>
    <dbReference type="NCBI Taxonomy" id="3483"/>
    <lineage>
        <taxon>Eukaryota</taxon>
        <taxon>Viridiplantae</taxon>
        <taxon>Streptophyta</taxon>
        <taxon>Embryophyta</taxon>
        <taxon>Tracheophyta</taxon>
        <taxon>Spermatophyta</taxon>
        <taxon>Magnoliopsida</taxon>
        <taxon>eudicotyledons</taxon>
        <taxon>Gunneridae</taxon>
        <taxon>Pentapetalae</taxon>
        <taxon>rosids</taxon>
        <taxon>fabids</taxon>
        <taxon>Rosales</taxon>
        <taxon>Cannabaceae</taxon>
        <taxon>Cannabis</taxon>
    </lineage>
</organism>
<dbReference type="Proteomes" id="UP000525078">
    <property type="component" value="Unassembled WGS sequence"/>
</dbReference>
<reference evidence="1 2" key="1">
    <citation type="journal article" date="2020" name="bioRxiv">
        <title>Sequence and annotation of 42 cannabis genomes reveals extensive copy number variation in cannabinoid synthesis and pathogen resistance genes.</title>
        <authorList>
            <person name="Mckernan K.J."/>
            <person name="Helbert Y."/>
            <person name="Kane L.T."/>
            <person name="Ebling H."/>
            <person name="Zhang L."/>
            <person name="Liu B."/>
            <person name="Eaton Z."/>
            <person name="Mclaughlin S."/>
            <person name="Kingan S."/>
            <person name="Baybayan P."/>
            <person name="Concepcion G."/>
            <person name="Jordan M."/>
            <person name="Riva A."/>
            <person name="Barbazuk W."/>
            <person name="Harkins T."/>
        </authorList>
    </citation>
    <scope>NUCLEOTIDE SEQUENCE [LARGE SCALE GENOMIC DNA]</scope>
    <source>
        <strain evidence="2">cv. Jamaican Lion 4</strain>
        <tissue evidence="1">Leaf</tissue>
    </source>
</reference>
<evidence type="ECO:0000313" key="1">
    <source>
        <dbReference type="EMBL" id="KAF4359148.1"/>
    </source>
</evidence>
<evidence type="ECO:0000313" key="2">
    <source>
        <dbReference type="Proteomes" id="UP000525078"/>
    </source>
</evidence>
<accession>A0A7J6EL16</accession>
<protein>
    <submittedName>
        <fullName evidence="1">Uncharacterized protein</fullName>
    </submittedName>
</protein>
<gene>
    <name evidence="1" type="ORF">F8388_005257</name>
</gene>
<sequence length="131" mass="15372">MILSFDMSSEEFGMIDMPDLEPLFENEDWFDTYHLCLVVWNHSVVMSLAPFFGDTRNLDDNILFIFTMYESAGGAWKNNEILMEVFEDDIRPTKVSHTETKVVKGCFVQLVKHQVEKEEEEELNHTQIKVF</sequence>